<organism evidence="1 2">
    <name type="scientific">Pseudooceanicola sediminis</name>
    <dbReference type="NCBI Taxonomy" id="2211117"/>
    <lineage>
        <taxon>Bacteria</taxon>
        <taxon>Pseudomonadati</taxon>
        <taxon>Pseudomonadota</taxon>
        <taxon>Alphaproteobacteria</taxon>
        <taxon>Rhodobacterales</taxon>
        <taxon>Paracoccaceae</taxon>
        <taxon>Pseudooceanicola</taxon>
    </lineage>
</organism>
<evidence type="ECO:0000313" key="1">
    <source>
        <dbReference type="EMBL" id="RII38938.1"/>
    </source>
</evidence>
<gene>
    <name evidence="1" type="ORF">DL237_09655</name>
</gene>
<protein>
    <submittedName>
        <fullName evidence="1">Uncharacterized protein</fullName>
    </submittedName>
</protein>
<accession>A0A399J0G9</accession>
<sequence>MRLYTEAHGRFASLFDVDREEAIHNMERAFEAKLEAFHTLYDVSKVHFPYFDHGDTCALIALRNAIHHRDHPLFQGLLSDLWLRGDPNQWNGATYLLARHRMTSEGMLPMTAYFKLDDFRLRLDPAAESPYLDRFLKGEKALQRFCLIRDELGLDAIRQVSEAERYPDKQVYVDMMPVFVSAVARVFKALDEAGANFNGFDAETYKTPFTSELEVDLKSIDYHPLKLNGVF</sequence>
<dbReference type="AlphaFoldDB" id="A0A399J0G9"/>
<evidence type="ECO:0000313" key="2">
    <source>
        <dbReference type="Proteomes" id="UP000265848"/>
    </source>
</evidence>
<dbReference type="EMBL" id="QWJJ01000007">
    <property type="protein sequence ID" value="RII38938.1"/>
    <property type="molecule type" value="Genomic_DNA"/>
</dbReference>
<name>A0A399J0G9_9RHOB</name>
<proteinExistence type="predicted"/>
<dbReference type="Proteomes" id="UP000265848">
    <property type="component" value="Unassembled WGS sequence"/>
</dbReference>
<comment type="caution">
    <text evidence="1">The sequence shown here is derived from an EMBL/GenBank/DDBJ whole genome shotgun (WGS) entry which is preliminary data.</text>
</comment>
<reference evidence="1 2" key="1">
    <citation type="submission" date="2018-08" db="EMBL/GenBank/DDBJ databases">
        <title>Pseudooceanicola sediminis CY03 in the family Rhodobacteracea.</title>
        <authorList>
            <person name="Zhang Y.-J."/>
        </authorList>
    </citation>
    <scope>NUCLEOTIDE SEQUENCE [LARGE SCALE GENOMIC DNA]</scope>
    <source>
        <strain evidence="1 2">CY03</strain>
    </source>
</reference>
<keyword evidence="2" id="KW-1185">Reference proteome</keyword>